<accession>A0A848H2Z3</accession>
<feature type="domain" description="Response regulatory" evidence="3">
    <location>
        <begin position="1"/>
        <end position="115"/>
    </location>
</feature>
<dbReference type="EMBL" id="JABBFX010000001">
    <property type="protein sequence ID" value="NML43063.1"/>
    <property type="molecule type" value="Genomic_DNA"/>
</dbReference>
<evidence type="ECO:0000256" key="2">
    <source>
        <dbReference type="PROSITE-ProRule" id="PRU00169"/>
    </source>
</evidence>
<evidence type="ECO:0000259" key="3">
    <source>
        <dbReference type="PROSITE" id="PS50110"/>
    </source>
</evidence>
<dbReference type="AlphaFoldDB" id="A0A848H2Z3"/>
<dbReference type="InterPro" id="IPR001789">
    <property type="entry name" value="Sig_transdc_resp-reg_receiver"/>
</dbReference>
<dbReference type="InterPro" id="IPR050595">
    <property type="entry name" value="Bact_response_regulator"/>
</dbReference>
<dbReference type="SMART" id="SM00448">
    <property type="entry name" value="REC"/>
    <property type="match status" value="1"/>
</dbReference>
<dbReference type="InterPro" id="IPR011006">
    <property type="entry name" value="CheY-like_superfamily"/>
</dbReference>
<organism evidence="4 5">
    <name type="scientific">Ramlibacter agri</name>
    <dbReference type="NCBI Taxonomy" id="2728837"/>
    <lineage>
        <taxon>Bacteria</taxon>
        <taxon>Pseudomonadati</taxon>
        <taxon>Pseudomonadota</taxon>
        <taxon>Betaproteobacteria</taxon>
        <taxon>Burkholderiales</taxon>
        <taxon>Comamonadaceae</taxon>
        <taxon>Ramlibacter</taxon>
    </lineage>
</organism>
<dbReference type="Proteomes" id="UP000541185">
    <property type="component" value="Unassembled WGS sequence"/>
</dbReference>
<keyword evidence="5" id="KW-1185">Reference proteome</keyword>
<evidence type="ECO:0000313" key="5">
    <source>
        <dbReference type="Proteomes" id="UP000541185"/>
    </source>
</evidence>
<name>A0A848H2Z3_9BURK</name>
<reference evidence="4 5" key="1">
    <citation type="submission" date="2020-04" db="EMBL/GenBank/DDBJ databases">
        <title>Ramlibacter sp. G-1-2-2 isolated from soil.</title>
        <authorList>
            <person name="Dahal R.H."/>
        </authorList>
    </citation>
    <scope>NUCLEOTIDE SEQUENCE [LARGE SCALE GENOMIC DNA]</scope>
    <source>
        <strain evidence="4 5">G-1-2-2</strain>
    </source>
</reference>
<dbReference type="GO" id="GO:0000160">
    <property type="term" value="P:phosphorelay signal transduction system"/>
    <property type="evidence" value="ECO:0007669"/>
    <property type="project" value="InterPro"/>
</dbReference>
<sequence>MLVDDDQSVLVYLGAKLARHYDVVSTVDPYQVLALARGERPDLILCDYDMPGMSGMEVASALHGDPQLADIPLVYLTSLVSPGALRDLEGQVRGRPGASKRAPLSDLLARIEEFTGGPAARSAVRA</sequence>
<evidence type="ECO:0000256" key="1">
    <source>
        <dbReference type="ARBA" id="ARBA00022553"/>
    </source>
</evidence>
<protein>
    <submittedName>
        <fullName evidence="4">Response regulator</fullName>
    </submittedName>
</protein>
<dbReference type="Pfam" id="PF00072">
    <property type="entry name" value="Response_reg"/>
    <property type="match status" value="1"/>
</dbReference>
<gene>
    <name evidence="4" type="ORF">HHL11_04820</name>
</gene>
<evidence type="ECO:0000313" key="4">
    <source>
        <dbReference type="EMBL" id="NML43063.1"/>
    </source>
</evidence>
<dbReference type="PANTHER" id="PTHR44591">
    <property type="entry name" value="STRESS RESPONSE REGULATOR PROTEIN 1"/>
    <property type="match status" value="1"/>
</dbReference>
<feature type="modified residue" description="4-aspartylphosphate" evidence="2">
    <location>
        <position position="47"/>
    </location>
</feature>
<dbReference type="Gene3D" id="3.40.50.2300">
    <property type="match status" value="1"/>
</dbReference>
<keyword evidence="1 2" id="KW-0597">Phosphoprotein</keyword>
<proteinExistence type="predicted"/>
<dbReference type="PROSITE" id="PS50110">
    <property type="entry name" value="RESPONSE_REGULATORY"/>
    <property type="match status" value="1"/>
</dbReference>
<dbReference type="SUPFAM" id="SSF52172">
    <property type="entry name" value="CheY-like"/>
    <property type="match status" value="1"/>
</dbReference>
<comment type="caution">
    <text evidence="4">The sequence shown here is derived from an EMBL/GenBank/DDBJ whole genome shotgun (WGS) entry which is preliminary data.</text>
</comment>
<dbReference type="PANTHER" id="PTHR44591:SF3">
    <property type="entry name" value="RESPONSE REGULATORY DOMAIN-CONTAINING PROTEIN"/>
    <property type="match status" value="1"/>
</dbReference>